<feature type="transmembrane region" description="Helical" evidence="8">
    <location>
        <begin position="203"/>
        <end position="222"/>
    </location>
</feature>
<comment type="subcellular location">
    <subcellularLocation>
        <location evidence="8">Cell membrane</location>
        <topology evidence="8">Multi-pass membrane protein</topology>
    </subcellularLocation>
    <subcellularLocation>
        <location evidence="1">Membrane</location>
        <topology evidence="1">Multi-pass membrane protein</topology>
    </subcellularLocation>
</comment>
<gene>
    <name evidence="10" type="ORF">DC3_51520</name>
</gene>
<evidence type="ECO:0000256" key="3">
    <source>
        <dbReference type="ARBA" id="ARBA00022448"/>
    </source>
</evidence>
<evidence type="ECO:0000256" key="6">
    <source>
        <dbReference type="ARBA" id="ARBA00023136"/>
    </source>
</evidence>
<evidence type="ECO:0000256" key="8">
    <source>
        <dbReference type="RuleBase" id="RU362002"/>
    </source>
</evidence>
<keyword evidence="3 8" id="KW-0813">Transport</keyword>
<keyword evidence="5 8" id="KW-1133">Transmembrane helix</keyword>
<feature type="transmembrane region" description="Helical" evidence="8">
    <location>
        <begin position="291"/>
        <end position="312"/>
    </location>
</feature>
<dbReference type="SUPFAM" id="SSF111352">
    <property type="entry name" value="Ammonium transporter"/>
    <property type="match status" value="1"/>
</dbReference>
<feature type="transmembrane region" description="Helical" evidence="8">
    <location>
        <begin position="48"/>
        <end position="72"/>
    </location>
</feature>
<feature type="transmembrane region" description="Helical" evidence="8">
    <location>
        <begin position="234"/>
        <end position="251"/>
    </location>
</feature>
<feature type="transmembrane region" description="Helical" evidence="8">
    <location>
        <begin position="381"/>
        <end position="403"/>
    </location>
</feature>
<keyword evidence="6 8" id="KW-0472">Membrane</keyword>
<organism evidence="10 11">
    <name type="scientific">Deinococcus cellulosilyticus (strain DSM 18568 / NBRC 106333 / KACC 11606 / 5516J-15)</name>
    <dbReference type="NCBI Taxonomy" id="1223518"/>
    <lineage>
        <taxon>Bacteria</taxon>
        <taxon>Thermotogati</taxon>
        <taxon>Deinococcota</taxon>
        <taxon>Deinococci</taxon>
        <taxon>Deinococcales</taxon>
        <taxon>Deinococcaceae</taxon>
        <taxon>Deinococcus</taxon>
    </lineage>
</organism>
<feature type="transmembrane region" description="Helical" evidence="8">
    <location>
        <begin position="318"/>
        <end position="337"/>
    </location>
</feature>
<dbReference type="EMBL" id="BJXB01000036">
    <property type="protein sequence ID" value="GEM49517.1"/>
    <property type="molecule type" value="Genomic_DNA"/>
</dbReference>
<protein>
    <recommendedName>
        <fullName evidence="8">Ammonium transporter</fullName>
    </recommendedName>
</protein>
<dbReference type="NCBIfam" id="TIGR00836">
    <property type="entry name" value="amt"/>
    <property type="match status" value="1"/>
</dbReference>
<feature type="transmembrane region" description="Helical" evidence="8">
    <location>
        <begin position="263"/>
        <end position="284"/>
    </location>
</feature>
<comment type="caution">
    <text evidence="10">The sequence shown here is derived from an EMBL/GenBank/DDBJ whole genome shotgun (WGS) entry which is preliminary data.</text>
</comment>
<dbReference type="AlphaFoldDB" id="A0A511NAC5"/>
<evidence type="ECO:0000256" key="7">
    <source>
        <dbReference type="ARBA" id="ARBA00023177"/>
    </source>
</evidence>
<feature type="domain" description="Ammonium transporter AmtB-like" evidence="9">
    <location>
        <begin position="49"/>
        <end position="433"/>
    </location>
</feature>
<keyword evidence="7 8" id="KW-0924">Ammonia transport</keyword>
<evidence type="ECO:0000256" key="4">
    <source>
        <dbReference type="ARBA" id="ARBA00022692"/>
    </source>
</evidence>
<dbReference type="InterPro" id="IPR029020">
    <property type="entry name" value="Ammonium/urea_transptr"/>
</dbReference>
<dbReference type="PANTHER" id="PTHR43029">
    <property type="entry name" value="AMMONIUM TRANSPORTER MEP2"/>
    <property type="match status" value="1"/>
</dbReference>
<evidence type="ECO:0000256" key="5">
    <source>
        <dbReference type="ARBA" id="ARBA00022989"/>
    </source>
</evidence>
<dbReference type="Pfam" id="PF00909">
    <property type="entry name" value="Ammonium_transp"/>
    <property type="match status" value="1"/>
</dbReference>
<evidence type="ECO:0000256" key="2">
    <source>
        <dbReference type="ARBA" id="ARBA00005887"/>
    </source>
</evidence>
<sequence length="457" mass="48408">MILGLTAQIEYAICKEGYSEIMTRLLPLLVLLSSPALAASGKIDTGDTAWVLASSALVLLMTPGLALFYGGLVSTRSVLNTMMMSFAAIAIVSVLWIFFGYSLAFGEGSWIGNLSHVGLQGLDNQVWGTIPEYVFVLFQTGFAIITPALISGAVVERMRFGAYLLFITLWSILVYIPLVHWLWTPDGWLAKLGVLDFAGGLPIEVACGFSGLVAAMVVGGRMGWPKRPVLPHNMVYVLIGVGLLWFGWLGFNAGSALTAGESAGRAITATNAAGAAAMLSWMLWEYLHSKRATALGAATGSIAGLVAVTPAAGFISPLAALLLGFLASTVSFWILAYKHKLKFDDSLDVFAVHGMGGVVGILFTGLFAFTTGQGKAPLVQFGIQALGLVFTIGFCAALTLVSLKITQIFIPLRVSVHDESIGVDLALHQESGYNNDDFGFSTPEINNLAAPVLISSD</sequence>
<dbReference type="GO" id="GO:0005886">
    <property type="term" value="C:plasma membrane"/>
    <property type="evidence" value="ECO:0007669"/>
    <property type="project" value="UniProtKB-SubCell"/>
</dbReference>
<evidence type="ECO:0000256" key="1">
    <source>
        <dbReference type="ARBA" id="ARBA00004141"/>
    </source>
</evidence>
<keyword evidence="11" id="KW-1185">Reference proteome</keyword>
<dbReference type="InterPro" id="IPR001905">
    <property type="entry name" value="Ammonium_transpt"/>
</dbReference>
<dbReference type="PANTHER" id="PTHR43029:SF10">
    <property type="entry name" value="AMMONIUM TRANSPORTER MEP2"/>
    <property type="match status" value="1"/>
</dbReference>
<name>A0A511NAC5_DEIC1</name>
<feature type="transmembrane region" description="Helical" evidence="8">
    <location>
        <begin position="162"/>
        <end position="183"/>
    </location>
</feature>
<keyword evidence="4 8" id="KW-0812">Transmembrane</keyword>
<dbReference type="InterPro" id="IPR024041">
    <property type="entry name" value="NH4_transpt_AmtB-like_dom"/>
</dbReference>
<feature type="transmembrane region" description="Helical" evidence="8">
    <location>
        <begin position="133"/>
        <end position="155"/>
    </location>
</feature>
<dbReference type="GO" id="GO:0008519">
    <property type="term" value="F:ammonium channel activity"/>
    <property type="evidence" value="ECO:0007669"/>
    <property type="project" value="InterPro"/>
</dbReference>
<feature type="transmembrane region" description="Helical" evidence="8">
    <location>
        <begin position="84"/>
        <end position="104"/>
    </location>
</feature>
<dbReference type="Proteomes" id="UP000321306">
    <property type="component" value="Unassembled WGS sequence"/>
</dbReference>
<comment type="similarity">
    <text evidence="2 8">Belongs to the ammonia transporter channel (TC 1.A.11.2) family.</text>
</comment>
<reference evidence="10 11" key="1">
    <citation type="submission" date="2019-07" db="EMBL/GenBank/DDBJ databases">
        <title>Whole genome shotgun sequence of Deinococcus cellulosilyticus NBRC 106333.</title>
        <authorList>
            <person name="Hosoyama A."/>
            <person name="Uohara A."/>
            <person name="Ohji S."/>
            <person name="Ichikawa N."/>
        </authorList>
    </citation>
    <scope>NUCLEOTIDE SEQUENCE [LARGE SCALE GENOMIC DNA]</scope>
    <source>
        <strain evidence="10 11">NBRC 106333</strain>
    </source>
</reference>
<proteinExistence type="inferred from homology"/>
<accession>A0A511NAC5</accession>
<dbReference type="Gene3D" id="1.10.3430.10">
    <property type="entry name" value="Ammonium transporter AmtB like domains"/>
    <property type="match status" value="1"/>
</dbReference>
<feature type="transmembrane region" description="Helical" evidence="8">
    <location>
        <begin position="349"/>
        <end position="369"/>
    </location>
</feature>
<evidence type="ECO:0000313" key="10">
    <source>
        <dbReference type="EMBL" id="GEM49517.1"/>
    </source>
</evidence>
<evidence type="ECO:0000259" key="9">
    <source>
        <dbReference type="Pfam" id="PF00909"/>
    </source>
</evidence>
<evidence type="ECO:0000313" key="11">
    <source>
        <dbReference type="Proteomes" id="UP000321306"/>
    </source>
</evidence>